<evidence type="ECO:0000313" key="2">
    <source>
        <dbReference type="EMBL" id="JAU82065.1"/>
    </source>
</evidence>
<name>A0A1J3IP20_NOCCA</name>
<organism evidence="2">
    <name type="scientific">Noccaea caerulescens</name>
    <name type="common">Alpine penny-cress</name>
    <name type="synonym">Thlaspi caerulescens</name>
    <dbReference type="NCBI Taxonomy" id="107243"/>
    <lineage>
        <taxon>Eukaryota</taxon>
        <taxon>Viridiplantae</taxon>
        <taxon>Streptophyta</taxon>
        <taxon>Embryophyta</taxon>
        <taxon>Tracheophyta</taxon>
        <taxon>Spermatophyta</taxon>
        <taxon>Magnoliopsida</taxon>
        <taxon>eudicotyledons</taxon>
        <taxon>Gunneridae</taxon>
        <taxon>Pentapetalae</taxon>
        <taxon>rosids</taxon>
        <taxon>malvids</taxon>
        <taxon>Brassicales</taxon>
        <taxon>Brassicaceae</taxon>
        <taxon>Coluteocarpeae</taxon>
        <taxon>Noccaea</taxon>
    </lineage>
</organism>
<feature type="compositionally biased region" description="Basic and acidic residues" evidence="1">
    <location>
        <begin position="61"/>
        <end position="82"/>
    </location>
</feature>
<proteinExistence type="predicted"/>
<reference evidence="2" key="1">
    <citation type="submission" date="2016-07" db="EMBL/GenBank/DDBJ databases">
        <title>De novo transcriptome assembly of four accessions of the metal hyperaccumulator plant Noccaea caerulescens.</title>
        <authorList>
            <person name="Blande D."/>
            <person name="Halimaa P."/>
            <person name="Tervahauta A.I."/>
            <person name="Aarts M.G."/>
            <person name="Karenlampi S.O."/>
        </authorList>
    </citation>
    <scope>NUCLEOTIDE SEQUENCE</scope>
</reference>
<sequence>MHQRDKGSTGITGCWRDEIEIFQGIKKETATGDSPGKAEMEISPDIAEILERWLSSVKEEKKRGHEEIRRRRQLDSPEELRQGSEVATGITMDE</sequence>
<gene>
    <name evidence="2" type="ORF">MP_TR22236_c13_g1_i1_g.62854</name>
</gene>
<protein>
    <submittedName>
        <fullName evidence="2">Uncharacterized protein</fullName>
    </submittedName>
</protein>
<dbReference type="EMBL" id="GEVM01023873">
    <property type="protein sequence ID" value="JAU82065.1"/>
    <property type="molecule type" value="Transcribed_RNA"/>
</dbReference>
<evidence type="ECO:0000256" key="1">
    <source>
        <dbReference type="SAM" id="MobiDB-lite"/>
    </source>
</evidence>
<dbReference type="AlphaFoldDB" id="A0A1J3IP20"/>
<accession>A0A1J3IP20</accession>
<feature type="region of interest" description="Disordered" evidence="1">
    <location>
        <begin position="61"/>
        <end position="94"/>
    </location>
</feature>